<evidence type="ECO:0000313" key="1">
    <source>
        <dbReference type="EMBL" id="KAA5534489.1"/>
    </source>
</evidence>
<protein>
    <submittedName>
        <fullName evidence="1">Uncharacterized protein</fullName>
    </submittedName>
</protein>
<proteinExistence type="predicted"/>
<organism evidence="1 2">
    <name type="scientific">Taibaiella lutea</name>
    <dbReference type="NCBI Taxonomy" id="2608001"/>
    <lineage>
        <taxon>Bacteria</taxon>
        <taxon>Pseudomonadati</taxon>
        <taxon>Bacteroidota</taxon>
        <taxon>Chitinophagia</taxon>
        <taxon>Chitinophagales</taxon>
        <taxon>Chitinophagaceae</taxon>
        <taxon>Taibaiella</taxon>
    </lineage>
</organism>
<sequence length="505" mass="58467">MQYQSIIRFFDFSGIEYDNVGGFNLSRAKKLVTAEFAMQADGIIVVDGCSYTKQEILAELERRDFSERLQFHKIIWENKGLLAFLEEDRFDFHDGGNWYSLSDMPGFVSFVSPYFSVVYNRIMRSFLNNNDLAAAADWLDYLFFIEAEDEEEALRNTRMYLNDVVRFFRNLNDASYKSRDKELRLWYTTSWSNFINKLPDSLLSYVDEIVSAIINFTVRIQKSGKKICYKISKELLNVTNANYSLLQLIRSNHEAYAQNYKGKTFTGWLKSGVNIVYVIMIVIFAVSKLFLSDSDDSGYNFLDNKVVDKSISEVQRYKNARDYYRTNYGSREFVFNPERNAGGPFDDKNVYLLVEGVKDSAKALTPFSIKNNTRNTIQLYVLRADNVYYFDLAPLEFLSFAPLYNQSVDIILKFDNEGDTFTIPSDSLNEMQFLHVGSLGQEHDTAYVFNDTTNIDMPYLEEAELLQKAPLVIDIRRKEGAFYFQLKGRGNVIYEKGKDAGVTMK</sequence>
<gene>
    <name evidence="1" type="ORF">F0919_07660</name>
</gene>
<comment type="caution">
    <text evidence="1">The sequence shown here is derived from an EMBL/GenBank/DDBJ whole genome shotgun (WGS) entry which is preliminary data.</text>
</comment>
<dbReference type="RefSeq" id="WP_150032170.1">
    <property type="nucleotide sequence ID" value="NZ_VWSH01000002.1"/>
</dbReference>
<dbReference type="EMBL" id="VWSH01000002">
    <property type="protein sequence ID" value="KAA5534489.1"/>
    <property type="molecule type" value="Genomic_DNA"/>
</dbReference>
<name>A0A5M6CMW9_9BACT</name>
<dbReference type="Proteomes" id="UP000323632">
    <property type="component" value="Unassembled WGS sequence"/>
</dbReference>
<reference evidence="1 2" key="1">
    <citation type="submission" date="2019-09" db="EMBL/GenBank/DDBJ databases">
        <title>Genome sequence and assembly of Taibaiella sp.</title>
        <authorList>
            <person name="Chhetri G."/>
        </authorList>
    </citation>
    <scope>NUCLEOTIDE SEQUENCE [LARGE SCALE GENOMIC DNA]</scope>
    <source>
        <strain evidence="1 2">KVB11</strain>
    </source>
</reference>
<dbReference type="AlphaFoldDB" id="A0A5M6CMW9"/>
<accession>A0A5M6CMW9</accession>
<keyword evidence="2" id="KW-1185">Reference proteome</keyword>
<evidence type="ECO:0000313" key="2">
    <source>
        <dbReference type="Proteomes" id="UP000323632"/>
    </source>
</evidence>